<dbReference type="InterPro" id="IPR000045">
    <property type="entry name" value="Prepilin_IV_endopep_pep"/>
</dbReference>
<name>A0ABN4X9B8_9RHOB</name>
<keyword evidence="2" id="KW-1003">Cell membrane</keyword>
<keyword evidence="9" id="KW-1185">Reference proteome</keyword>
<keyword evidence="4 6" id="KW-1133">Transmembrane helix</keyword>
<dbReference type="RefSeq" id="WP_075774447.1">
    <property type="nucleotide sequence ID" value="NZ_CP019437.1"/>
</dbReference>
<evidence type="ECO:0000313" key="8">
    <source>
        <dbReference type="EMBL" id="AQS47769.1"/>
    </source>
</evidence>
<protein>
    <recommendedName>
        <fullName evidence="7">Prepilin type IV endopeptidase peptidase domain-containing protein</fullName>
    </recommendedName>
</protein>
<dbReference type="Pfam" id="PF01478">
    <property type="entry name" value="Peptidase_A24"/>
    <property type="match status" value="1"/>
</dbReference>
<sequence length="159" mass="16667">MTAQLLPLAALAPVLIWVALSDLREMRIPNRIVLITLGFFALCAPFLALHELSLRLAAAAITFAVGYVFFVLRAFGGGDVKFLAALMLFVPSAAMGEFLIAFSVALFAGSALTMGLQSAPVAARLGPRLGWKSCYARGKLPMGVSIALAGLALPYLVGG</sequence>
<feature type="transmembrane region" description="Helical" evidence="6">
    <location>
        <begin position="82"/>
        <end position="108"/>
    </location>
</feature>
<evidence type="ECO:0000256" key="1">
    <source>
        <dbReference type="ARBA" id="ARBA00004651"/>
    </source>
</evidence>
<proteinExistence type="predicted"/>
<evidence type="ECO:0000256" key="3">
    <source>
        <dbReference type="ARBA" id="ARBA00022692"/>
    </source>
</evidence>
<dbReference type="PANTHER" id="PTHR36506:SF1">
    <property type="entry name" value="PREFLAGELLIN PEPTIDASE"/>
    <property type="match status" value="1"/>
</dbReference>
<evidence type="ECO:0000256" key="6">
    <source>
        <dbReference type="SAM" id="Phobius"/>
    </source>
</evidence>
<evidence type="ECO:0000256" key="2">
    <source>
        <dbReference type="ARBA" id="ARBA00022475"/>
    </source>
</evidence>
<dbReference type="Gene3D" id="1.20.120.1220">
    <property type="match status" value="1"/>
</dbReference>
<feature type="transmembrane region" description="Helical" evidence="6">
    <location>
        <begin position="140"/>
        <end position="157"/>
    </location>
</feature>
<accession>A0ABN4X9B8</accession>
<dbReference type="Proteomes" id="UP000185622">
    <property type="component" value="Chromosome"/>
</dbReference>
<keyword evidence="3 6" id="KW-0812">Transmembrane</keyword>
<keyword evidence="5 6" id="KW-0472">Membrane</keyword>
<feature type="transmembrane region" description="Helical" evidence="6">
    <location>
        <begin position="31"/>
        <end position="49"/>
    </location>
</feature>
<gene>
    <name evidence="8" type="ORF">BMG03_08105</name>
</gene>
<dbReference type="EMBL" id="CP019437">
    <property type="protein sequence ID" value="AQS47769.1"/>
    <property type="molecule type" value="Genomic_DNA"/>
</dbReference>
<dbReference type="InterPro" id="IPR052218">
    <property type="entry name" value="Preflagellin_Peptidase"/>
</dbReference>
<reference evidence="8 9" key="1">
    <citation type="submission" date="2017-01" db="EMBL/GenBank/DDBJ databases">
        <title>The complete genome sequence of a sulfur-oxidizing marine bacterium Thioclava sp. 25B10_4T.</title>
        <authorList>
            <person name="Liu Y."/>
            <person name="Lai Q."/>
            <person name="Shao Z."/>
        </authorList>
    </citation>
    <scope>NUCLEOTIDE SEQUENCE [LARGE SCALE GENOMIC DNA]</scope>
    <source>
        <strain evidence="8 9">25B10_4</strain>
    </source>
</reference>
<organism evidence="8 9">
    <name type="scientific">Thioclava nitratireducens</name>
    <dbReference type="NCBI Taxonomy" id="1915078"/>
    <lineage>
        <taxon>Bacteria</taxon>
        <taxon>Pseudomonadati</taxon>
        <taxon>Pseudomonadota</taxon>
        <taxon>Alphaproteobacteria</taxon>
        <taxon>Rhodobacterales</taxon>
        <taxon>Paracoccaceae</taxon>
        <taxon>Thioclava</taxon>
    </lineage>
</organism>
<evidence type="ECO:0000313" key="9">
    <source>
        <dbReference type="Proteomes" id="UP000185622"/>
    </source>
</evidence>
<evidence type="ECO:0000256" key="4">
    <source>
        <dbReference type="ARBA" id="ARBA00022989"/>
    </source>
</evidence>
<feature type="transmembrane region" description="Helical" evidence="6">
    <location>
        <begin position="56"/>
        <end position="76"/>
    </location>
</feature>
<comment type="subcellular location">
    <subcellularLocation>
        <location evidence="1">Cell membrane</location>
        <topology evidence="1">Multi-pass membrane protein</topology>
    </subcellularLocation>
</comment>
<evidence type="ECO:0000259" key="7">
    <source>
        <dbReference type="Pfam" id="PF01478"/>
    </source>
</evidence>
<feature type="domain" description="Prepilin type IV endopeptidase peptidase" evidence="7">
    <location>
        <begin position="10"/>
        <end position="109"/>
    </location>
</feature>
<dbReference type="PANTHER" id="PTHR36506">
    <property type="entry name" value="PREFLAGELLIN PEPTIDASE"/>
    <property type="match status" value="1"/>
</dbReference>
<evidence type="ECO:0000256" key="5">
    <source>
        <dbReference type="ARBA" id="ARBA00023136"/>
    </source>
</evidence>